<keyword evidence="2" id="KW-1185">Reference proteome</keyword>
<proteinExistence type="predicted"/>
<evidence type="ECO:0000313" key="2">
    <source>
        <dbReference type="Proteomes" id="UP000815677"/>
    </source>
</evidence>
<dbReference type="EMBL" id="DF845129">
    <property type="protein sequence ID" value="GAT48964.1"/>
    <property type="molecule type" value="Genomic_DNA"/>
</dbReference>
<gene>
    <name evidence="1" type="ORF">MCHLO_06327</name>
</gene>
<name>A0ABQ0LCV6_MYCCL</name>
<reference evidence="1" key="1">
    <citation type="submission" date="2014-09" db="EMBL/GenBank/DDBJ databases">
        <title>Genome sequence of the luminous mushroom Mycena chlorophos for searching fungal bioluminescence genes.</title>
        <authorList>
            <person name="Tanaka Y."/>
            <person name="Kasuga D."/>
            <person name="Oba Y."/>
            <person name="Hase S."/>
            <person name="Sato K."/>
            <person name="Oba Y."/>
            <person name="Sakakibara Y."/>
        </authorList>
    </citation>
    <scope>NUCLEOTIDE SEQUENCE</scope>
</reference>
<sequence>MQAATTLPFRIPWAWERNRPRFEGDSVEELVDFLEMVDTIIDEQGRKHLLTSYLPVSKRTLWRSLETYTPPHSYTEFVAEVQGIYPELAERENGTIAELEELCRENNGLDGTNEGRLRRFGWVFGMLVQKLQRPPAILTNRDACRMYLDALGSVFAKQVRTALLERAALLVTGGGRTNA</sequence>
<protein>
    <submittedName>
        <fullName evidence="1">Uncharacterized protein</fullName>
    </submittedName>
</protein>
<organism evidence="1 2">
    <name type="scientific">Mycena chlorophos</name>
    <name type="common">Agaric fungus</name>
    <name type="synonym">Agaricus chlorophos</name>
    <dbReference type="NCBI Taxonomy" id="658473"/>
    <lineage>
        <taxon>Eukaryota</taxon>
        <taxon>Fungi</taxon>
        <taxon>Dikarya</taxon>
        <taxon>Basidiomycota</taxon>
        <taxon>Agaricomycotina</taxon>
        <taxon>Agaricomycetes</taxon>
        <taxon>Agaricomycetidae</taxon>
        <taxon>Agaricales</taxon>
        <taxon>Marasmiineae</taxon>
        <taxon>Mycenaceae</taxon>
        <taxon>Mycena</taxon>
    </lineage>
</organism>
<evidence type="ECO:0000313" key="1">
    <source>
        <dbReference type="EMBL" id="GAT48964.1"/>
    </source>
</evidence>
<accession>A0ABQ0LCV6</accession>
<dbReference type="Proteomes" id="UP000815677">
    <property type="component" value="Unassembled WGS sequence"/>
</dbReference>